<accession>A0A0S4JD24</accession>
<feature type="region of interest" description="Disordered" evidence="1">
    <location>
        <begin position="148"/>
        <end position="167"/>
    </location>
</feature>
<feature type="region of interest" description="Disordered" evidence="1">
    <location>
        <begin position="373"/>
        <end position="424"/>
    </location>
</feature>
<feature type="compositionally biased region" description="Low complexity" evidence="1">
    <location>
        <begin position="707"/>
        <end position="716"/>
    </location>
</feature>
<feature type="region of interest" description="Disordered" evidence="1">
    <location>
        <begin position="694"/>
        <end position="717"/>
    </location>
</feature>
<evidence type="ECO:0000313" key="3">
    <source>
        <dbReference type="Proteomes" id="UP000051952"/>
    </source>
</evidence>
<organism evidence="2 3">
    <name type="scientific">Bodo saltans</name>
    <name type="common">Flagellated protozoan</name>
    <dbReference type="NCBI Taxonomy" id="75058"/>
    <lineage>
        <taxon>Eukaryota</taxon>
        <taxon>Discoba</taxon>
        <taxon>Euglenozoa</taxon>
        <taxon>Kinetoplastea</taxon>
        <taxon>Metakinetoplastina</taxon>
        <taxon>Eubodonida</taxon>
        <taxon>Bodonidae</taxon>
        <taxon>Bodo</taxon>
    </lineage>
</organism>
<feature type="region of interest" description="Disordered" evidence="1">
    <location>
        <begin position="73"/>
        <end position="142"/>
    </location>
</feature>
<feature type="compositionally biased region" description="Low complexity" evidence="1">
    <location>
        <begin position="739"/>
        <end position="748"/>
    </location>
</feature>
<evidence type="ECO:0000256" key="1">
    <source>
        <dbReference type="SAM" id="MobiDB-lite"/>
    </source>
</evidence>
<name>A0A0S4JD24_BODSA</name>
<feature type="compositionally biased region" description="Gly residues" evidence="1">
    <location>
        <begin position="247"/>
        <end position="265"/>
    </location>
</feature>
<dbReference type="AlphaFoldDB" id="A0A0S4JD24"/>
<feature type="region of interest" description="Disordered" evidence="1">
    <location>
        <begin position="244"/>
        <end position="276"/>
    </location>
</feature>
<protein>
    <submittedName>
        <fullName evidence="2">Uncharacterized protein</fullName>
    </submittedName>
</protein>
<dbReference type="VEuPathDB" id="TriTrypDB:BSAL_01525"/>
<dbReference type="EMBL" id="CYKH01001609">
    <property type="protein sequence ID" value="CUG88026.1"/>
    <property type="molecule type" value="Genomic_DNA"/>
</dbReference>
<evidence type="ECO:0000313" key="2">
    <source>
        <dbReference type="EMBL" id="CUG88026.1"/>
    </source>
</evidence>
<proteinExistence type="predicted"/>
<feature type="region of interest" description="Disordered" evidence="1">
    <location>
        <begin position="733"/>
        <end position="798"/>
    </location>
</feature>
<feature type="compositionally biased region" description="Low complexity" evidence="1">
    <location>
        <begin position="386"/>
        <end position="397"/>
    </location>
</feature>
<feature type="compositionally biased region" description="Polar residues" evidence="1">
    <location>
        <begin position="73"/>
        <end position="85"/>
    </location>
</feature>
<reference evidence="3" key="1">
    <citation type="submission" date="2015-09" db="EMBL/GenBank/DDBJ databases">
        <authorList>
            <consortium name="Pathogen Informatics"/>
        </authorList>
    </citation>
    <scope>NUCLEOTIDE SEQUENCE [LARGE SCALE GENOMIC DNA]</scope>
    <source>
        <strain evidence="3">Lake Konstanz</strain>
    </source>
</reference>
<feature type="compositionally biased region" description="Polar residues" evidence="1">
    <location>
        <begin position="759"/>
        <end position="786"/>
    </location>
</feature>
<feature type="compositionally biased region" description="Polar residues" evidence="1">
    <location>
        <begin position="94"/>
        <end position="107"/>
    </location>
</feature>
<dbReference type="Proteomes" id="UP000051952">
    <property type="component" value="Unassembled WGS sequence"/>
</dbReference>
<gene>
    <name evidence="2" type="ORF">BSAL_01525</name>
</gene>
<keyword evidence="3" id="KW-1185">Reference proteome</keyword>
<sequence length="817" mass="84639">MLSSRVVERQRAAARQSMHNRVTDILNGPAPMIRSTTSSTANEGRYTAAAFDDGSTPTVSLLMNLILRKQQGTQTATNNDGSVLLSSPVVPDTSFKQNPRASSTTRQSGGPSPMSPDDDDGGYGLLSPASGVGGGAGDFHRVESFASPSPAVASPERNNNNINNNNIAGAAASPLSAASPSGAHQVTFVGDGDASGGSPFKTQFLPSALMALTTDNISRSRYDAGGGGDSDDDDAAVVAAADSTLQRGGGGAGGGARGGGAGTARGRGAKPFSQPAVGPSTIVSDAAAAAAVPTTYVAARRRRSRWWRSWWWCWHCAGPSGQTVFTASCCWSLRHCFRCGGGGCRPNNSYHGLLHEPVVQTKCKHQQADECSAAAPPAAPPRWRCNSNNNDNKASNSHQQSTAPKTAPSKTMAKKPLPKQQQSQLTLGASGFTSSLPALSSIMDTGIQDETANSNLHVDTRADVEESGLGLLSPPHAVDTTYPSAASAAAAEARNVTNAKAETRQQPGNAVAVAATAFASSNKGGVDAATEVDRFTRLVSHNNGKQSAVGGGGGAFAAQVGHIAAQIEEEVHRVQLRDQAIHKTSHIPPLVGAGSGQPPRVLPVTVTTSSAMTMAQQEKQELALHLYSLSAMTMAQQEKQELALHLYSLKQQVVMLSHMTSALVSAAPPQQQQQGQGGILLQSSADFGASMLRNTARRNGGGGGGRQPQQQSASGPVTVHVVRDYDAPIVAYRKSSAAQQQQQQQQPQFSSKPPIPSARGQTNNTGISINASSGQYSSDFVTTTGSLPRKSYASGGNFSASIAEDSLVMASSSWGGR</sequence>